<accession>A0AA38C8T6</accession>
<dbReference type="EMBL" id="JAHRHJ020002897">
    <property type="protein sequence ID" value="KAH9292564.1"/>
    <property type="molecule type" value="Genomic_DNA"/>
</dbReference>
<feature type="non-terminal residue" evidence="1">
    <location>
        <position position="115"/>
    </location>
</feature>
<dbReference type="Proteomes" id="UP000824469">
    <property type="component" value="Unassembled WGS sequence"/>
</dbReference>
<comment type="caution">
    <text evidence="1">The sequence shown here is derived from an EMBL/GenBank/DDBJ whole genome shotgun (WGS) entry which is preliminary data.</text>
</comment>
<proteinExistence type="predicted"/>
<keyword evidence="2" id="KW-1185">Reference proteome</keyword>
<protein>
    <submittedName>
        <fullName evidence="1">Uncharacterized protein</fullName>
    </submittedName>
</protein>
<sequence>MVKGLVIGRTWWSSKRTWRKEKAYGGEQGKRTWNWLKVLMGKGDNGKCNAQSMRNKDGDLITNPSEVLESWKAHYTKLLCDPSAKDRCHWDDIPLEEHPSLASINGPIEWKELKA</sequence>
<gene>
    <name evidence="1" type="ORF">KI387_042253</name>
</gene>
<evidence type="ECO:0000313" key="2">
    <source>
        <dbReference type="Proteomes" id="UP000824469"/>
    </source>
</evidence>
<name>A0AA38C8T6_TAXCH</name>
<evidence type="ECO:0000313" key="1">
    <source>
        <dbReference type="EMBL" id="KAH9292564.1"/>
    </source>
</evidence>
<dbReference type="AlphaFoldDB" id="A0AA38C8T6"/>
<reference evidence="1 2" key="1">
    <citation type="journal article" date="2021" name="Nat. Plants">
        <title>The Taxus genome provides insights into paclitaxel biosynthesis.</title>
        <authorList>
            <person name="Xiong X."/>
            <person name="Gou J."/>
            <person name="Liao Q."/>
            <person name="Li Y."/>
            <person name="Zhou Q."/>
            <person name="Bi G."/>
            <person name="Li C."/>
            <person name="Du R."/>
            <person name="Wang X."/>
            <person name="Sun T."/>
            <person name="Guo L."/>
            <person name="Liang H."/>
            <person name="Lu P."/>
            <person name="Wu Y."/>
            <person name="Zhang Z."/>
            <person name="Ro D.K."/>
            <person name="Shang Y."/>
            <person name="Huang S."/>
            <person name="Yan J."/>
        </authorList>
    </citation>
    <scope>NUCLEOTIDE SEQUENCE [LARGE SCALE GENOMIC DNA]</scope>
    <source>
        <strain evidence="1">Ta-2019</strain>
    </source>
</reference>
<organism evidence="1 2">
    <name type="scientific">Taxus chinensis</name>
    <name type="common">Chinese yew</name>
    <name type="synonym">Taxus wallichiana var. chinensis</name>
    <dbReference type="NCBI Taxonomy" id="29808"/>
    <lineage>
        <taxon>Eukaryota</taxon>
        <taxon>Viridiplantae</taxon>
        <taxon>Streptophyta</taxon>
        <taxon>Embryophyta</taxon>
        <taxon>Tracheophyta</taxon>
        <taxon>Spermatophyta</taxon>
        <taxon>Pinopsida</taxon>
        <taxon>Pinidae</taxon>
        <taxon>Conifers II</taxon>
        <taxon>Cupressales</taxon>
        <taxon>Taxaceae</taxon>
        <taxon>Taxus</taxon>
    </lineage>
</organism>